<feature type="compositionally biased region" description="Gly residues" evidence="1">
    <location>
        <begin position="69"/>
        <end position="87"/>
    </location>
</feature>
<evidence type="ECO:0000256" key="1">
    <source>
        <dbReference type="SAM" id="MobiDB-lite"/>
    </source>
</evidence>
<evidence type="ECO:0000313" key="4">
    <source>
        <dbReference type="Proteomes" id="UP000264006"/>
    </source>
</evidence>
<keyword evidence="2" id="KW-0472">Membrane</keyword>
<feature type="transmembrane region" description="Helical" evidence="2">
    <location>
        <begin position="191"/>
        <end position="213"/>
    </location>
</feature>
<protein>
    <submittedName>
        <fullName evidence="3">CRISPR-associated RAMP Cmr1</fullName>
    </submittedName>
</protein>
<evidence type="ECO:0000256" key="2">
    <source>
        <dbReference type="SAM" id="Phobius"/>
    </source>
</evidence>
<feature type="compositionally biased region" description="Low complexity" evidence="1">
    <location>
        <begin position="40"/>
        <end position="50"/>
    </location>
</feature>
<evidence type="ECO:0000313" key="3">
    <source>
        <dbReference type="EMBL" id="AXV08144.1"/>
    </source>
</evidence>
<feature type="region of interest" description="Disordered" evidence="1">
    <location>
        <begin position="1"/>
        <end position="91"/>
    </location>
</feature>
<keyword evidence="4" id="KW-1185">Reference proteome</keyword>
<dbReference type="EMBL" id="CP031165">
    <property type="protein sequence ID" value="AXV08144.1"/>
    <property type="molecule type" value="Genomic_DNA"/>
</dbReference>
<feature type="compositionally biased region" description="Pro residues" evidence="1">
    <location>
        <begin position="27"/>
        <end position="39"/>
    </location>
</feature>
<sequence>MSDYQQGSGGPPPTPFGGPGGATAAPPGSPQAYNPPPQAPQQGYAQQYGQPGTGGQPGGQPGYPPQGYGQPGTGGQPGPGGQPGYGAAGFAQPGAKGKGDPIAWLTVVSSVLLIIGTFLPWIDLGVITLTGLDSDDGVIVIVLATILLVAGVVRARLRFRWVSIVALLFALFTLLAVVIDVGSVSDVGATVGIGLWVCLVGAVGATLGTLITLRKT</sequence>
<feature type="compositionally biased region" description="Gly residues" evidence="1">
    <location>
        <begin position="51"/>
        <end position="61"/>
    </location>
</feature>
<proteinExistence type="predicted"/>
<keyword evidence="2" id="KW-1133">Transmembrane helix</keyword>
<dbReference type="RefSeq" id="WP_216826106.1">
    <property type="nucleotide sequence ID" value="NZ_CP031165.1"/>
</dbReference>
<gene>
    <name evidence="3" type="ORF">DVS28_a3469</name>
</gene>
<reference evidence="3 4" key="1">
    <citation type="submission" date="2018-09" db="EMBL/GenBank/DDBJ databases">
        <title>Complete genome sequence of Euzebya sp. DY32-46 isolated from seawater of Pacific Ocean.</title>
        <authorList>
            <person name="Xu L."/>
            <person name="Wu Y.-H."/>
            <person name="Xu X.-W."/>
        </authorList>
    </citation>
    <scope>NUCLEOTIDE SEQUENCE [LARGE SCALE GENOMIC DNA]</scope>
    <source>
        <strain evidence="3 4">DY32-46</strain>
    </source>
</reference>
<feature type="transmembrane region" description="Helical" evidence="2">
    <location>
        <begin position="137"/>
        <end position="154"/>
    </location>
</feature>
<keyword evidence="2" id="KW-0812">Transmembrane</keyword>
<feature type="transmembrane region" description="Helical" evidence="2">
    <location>
        <begin position="102"/>
        <end position="122"/>
    </location>
</feature>
<dbReference type="Proteomes" id="UP000264006">
    <property type="component" value="Chromosome"/>
</dbReference>
<accession>A0A346Y0Z7</accession>
<feature type="transmembrane region" description="Helical" evidence="2">
    <location>
        <begin position="161"/>
        <end position="179"/>
    </location>
</feature>
<dbReference type="AlphaFoldDB" id="A0A346Y0Z7"/>
<name>A0A346Y0Z7_9ACTN</name>
<organism evidence="3 4">
    <name type="scientific">Euzebya pacifica</name>
    <dbReference type="NCBI Taxonomy" id="1608957"/>
    <lineage>
        <taxon>Bacteria</taxon>
        <taxon>Bacillati</taxon>
        <taxon>Actinomycetota</taxon>
        <taxon>Nitriliruptoria</taxon>
        <taxon>Euzebyales</taxon>
    </lineage>
</organism>
<dbReference type="KEGG" id="euz:DVS28_a3469"/>